<evidence type="ECO:0000256" key="1">
    <source>
        <dbReference type="ARBA" id="ARBA00004173"/>
    </source>
</evidence>
<keyword evidence="2" id="KW-0479">Metal-binding</keyword>
<dbReference type="OrthoDB" id="421327at2759"/>
<sequence>MSFTAKLINGSLRYRATKALESILELPSWTQNASGTSETHSDNNANRKGSITSRLRQYPLFLSLPALTLPSQLDAAAISYLRDHSLSSPRAIEGRAEMLGNYLWSRPLATESQISERNLLLAKDALSIGSADEESDPELANVIRSHDPDSLTKPRPGSLHKIKAQSIEEWKSLTYTGHNCELYLTARLAPNFSSVCRVLYEIRKRCPKFIPRNLFDFGSGLGTVTWAANTVWPVGCIRDHYMVEPSADMTRISEFLLRKTPMLNTSETIFPGIYHRRFMPARKQTYDLVVSGHSLLELPGKLARQRVISSLWNRTSDFLVLIEQGTHAGFAGILEAREWLCPHNALCGKRDTVCNIAVKYYHFGLTRTGSGPNLIHDICLPDSSVERTVFTKTHTNK</sequence>
<evidence type="ECO:0000256" key="3">
    <source>
        <dbReference type="ARBA" id="ARBA00022946"/>
    </source>
</evidence>
<evidence type="ECO:0000313" key="9">
    <source>
        <dbReference type="Proteomes" id="UP000728185"/>
    </source>
</evidence>
<evidence type="ECO:0000256" key="2">
    <source>
        <dbReference type="ARBA" id="ARBA00022723"/>
    </source>
</evidence>
<accession>A0A8E0VE14</accession>
<comment type="subcellular location">
    <subcellularLocation>
        <location evidence="1">Mitochondrion</location>
    </subcellularLocation>
</comment>
<dbReference type="PANTHER" id="PTHR13184">
    <property type="entry name" value="37S RIBOSOMAL PROTEIN S22"/>
    <property type="match status" value="1"/>
</dbReference>
<evidence type="ECO:0000256" key="4">
    <source>
        <dbReference type="ARBA" id="ARBA00023004"/>
    </source>
</evidence>
<keyword evidence="8" id="KW-0489">Methyltransferase</keyword>
<keyword evidence="6" id="KW-0496">Mitochondrion</keyword>
<name>A0A8E0VE14_9TREM</name>
<dbReference type="GO" id="GO:0006412">
    <property type="term" value="P:translation"/>
    <property type="evidence" value="ECO:0007669"/>
    <property type="project" value="InterPro"/>
</dbReference>
<dbReference type="Proteomes" id="UP000728185">
    <property type="component" value="Unassembled WGS sequence"/>
</dbReference>
<keyword evidence="4" id="KW-0408">Iron</keyword>
<dbReference type="Pfam" id="PF09243">
    <property type="entry name" value="Rsm22"/>
    <property type="match status" value="1"/>
</dbReference>
<dbReference type="GO" id="GO:0051536">
    <property type="term" value="F:iron-sulfur cluster binding"/>
    <property type="evidence" value="ECO:0007669"/>
    <property type="project" value="UniProtKB-KW"/>
</dbReference>
<dbReference type="GO" id="GO:0032259">
    <property type="term" value="P:methylation"/>
    <property type="evidence" value="ECO:0007669"/>
    <property type="project" value="UniProtKB-KW"/>
</dbReference>
<evidence type="ECO:0000256" key="5">
    <source>
        <dbReference type="ARBA" id="ARBA00023014"/>
    </source>
</evidence>
<reference evidence="8" key="1">
    <citation type="submission" date="2019-05" db="EMBL/GenBank/DDBJ databases">
        <title>Annotation for the trematode Fasciolopsis buski.</title>
        <authorList>
            <person name="Choi Y.-J."/>
        </authorList>
    </citation>
    <scope>NUCLEOTIDE SEQUENCE</scope>
    <source>
        <strain evidence="8">HT</strain>
        <tissue evidence="8">Whole worm</tissue>
    </source>
</reference>
<dbReference type="GO" id="GO:0005763">
    <property type="term" value="C:mitochondrial small ribosomal subunit"/>
    <property type="evidence" value="ECO:0007669"/>
    <property type="project" value="TreeGrafter"/>
</dbReference>
<keyword evidence="3" id="KW-0809">Transit peptide</keyword>
<dbReference type="GO" id="GO:0046872">
    <property type="term" value="F:metal ion binding"/>
    <property type="evidence" value="ECO:0007669"/>
    <property type="project" value="UniProtKB-KW"/>
</dbReference>
<dbReference type="InterPro" id="IPR052571">
    <property type="entry name" value="Mt_RNA_Methyltransferase"/>
</dbReference>
<evidence type="ECO:0000256" key="6">
    <source>
        <dbReference type="ARBA" id="ARBA00023128"/>
    </source>
</evidence>
<keyword evidence="8" id="KW-0808">Transferase</keyword>
<dbReference type="AlphaFoldDB" id="A0A8E0VE14"/>
<comment type="function">
    <text evidence="7">Mitochondrial ribosome (mitoribosome) assembly factor. Binds at the interface of the head and body domains of the mitochondrial small ribosomal subunit (mt-SSU), occluding the mRNA channel and preventing compaction of the head domain towards the body. Probable inactive methyltransferase: retains the characteristic folding and ability to bind S-adenosyl-L-methionine, but it probably lost its methyltransferase activity.</text>
</comment>
<organism evidence="8 9">
    <name type="scientific">Fasciolopsis buskii</name>
    <dbReference type="NCBI Taxonomy" id="27845"/>
    <lineage>
        <taxon>Eukaryota</taxon>
        <taxon>Metazoa</taxon>
        <taxon>Spiralia</taxon>
        <taxon>Lophotrochozoa</taxon>
        <taxon>Platyhelminthes</taxon>
        <taxon>Trematoda</taxon>
        <taxon>Digenea</taxon>
        <taxon>Plagiorchiida</taxon>
        <taxon>Echinostomata</taxon>
        <taxon>Echinostomatoidea</taxon>
        <taxon>Fasciolidae</taxon>
        <taxon>Fasciolopsis</taxon>
    </lineage>
</organism>
<gene>
    <name evidence="8" type="ORF">FBUS_00464</name>
</gene>
<evidence type="ECO:0000313" key="8">
    <source>
        <dbReference type="EMBL" id="KAA0187787.1"/>
    </source>
</evidence>
<dbReference type="GO" id="GO:0008168">
    <property type="term" value="F:methyltransferase activity"/>
    <property type="evidence" value="ECO:0007669"/>
    <property type="project" value="UniProtKB-KW"/>
</dbReference>
<proteinExistence type="predicted"/>
<evidence type="ECO:0000256" key="7">
    <source>
        <dbReference type="ARBA" id="ARBA00045681"/>
    </source>
</evidence>
<keyword evidence="9" id="KW-1185">Reference proteome</keyword>
<dbReference type="PANTHER" id="PTHR13184:SF5">
    <property type="entry name" value="METHYLTRANSFERASE-LIKE PROTEIN 17, MITOCHONDRIAL"/>
    <property type="match status" value="1"/>
</dbReference>
<comment type="caution">
    <text evidence="8">The sequence shown here is derived from an EMBL/GenBank/DDBJ whole genome shotgun (WGS) entry which is preliminary data.</text>
</comment>
<keyword evidence="5" id="KW-0411">Iron-sulfur</keyword>
<dbReference type="EMBL" id="LUCM01008873">
    <property type="protein sequence ID" value="KAA0187787.1"/>
    <property type="molecule type" value="Genomic_DNA"/>
</dbReference>
<dbReference type="GO" id="GO:0003735">
    <property type="term" value="F:structural constituent of ribosome"/>
    <property type="evidence" value="ECO:0007669"/>
    <property type="project" value="TreeGrafter"/>
</dbReference>
<protein>
    <submittedName>
        <fullName evidence="8">Methyltransferase protein 17 mitochondrial</fullName>
    </submittedName>
</protein>
<dbReference type="InterPro" id="IPR015324">
    <property type="entry name" value="Ribosomal_Rsm22-like"/>
</dbReference>